<dbReference type="EMBL" id="JAADJG010000228">
    <property type="protein sequence ID" value="KAF4451155.1"/>
    <property type="molecule type" value="Genomic_DNA"/>
</dbReference>
<keyword evidence="3 5" id="KW-0378">Hydrolase</keyword>
<evidence type="ECO:0000256" key="4">
    <source>
        <dbReference type="ARBA" id="ARBA00023295"/>
    </source>
</evidence>
<evidence type="ECO:0000256" key="2">
    <source>
        <dbReference type="ARBA" id="ARBA00022729"/>
    </source>
</evidence>
<dbReference type="AlphaFoldDB" id="A0A8H4NXA3"/>
<evidence type="ECO:0000313" key="8">
    <source>
        <dbReference type="Proteomes" id="UP000605986"/>
    </source>
</evidence>
<dbReference type="GO" id="GO:0004553">
    <property type="term" value="F:hydrolase activity, hydrolyzing O-glycosyl compounds"/>
    <property type="evidence" value="ECO:0007669"/>
    <property type="project" value="InterPro"/>
</dbReference>
<evidence type="ECO:0000256" key="6">
    <source>
        <dbReference type="SAM" id="SignalP"/>
    </source>
</evidence>
<evidence type="ECO:0000256" key="5">
    <source>
        <dbReference type="RuleBase" id="RU361187"/>
    </source>
</evidence>
<dbReference type="InterPro" id="IPR023296">
    <property type="entry name" value="Glyco_hydro_beta-prop_sf"/>
</dbReference>
<feature type="signal peptide" evidence="6">
    <location>
        <begin position="1"/>
        <end position="20"/>
    </location>
</feature>
<keyword evidence="2 6" id="KW-0732">Signal</keyword>
<reference evidence="7" key="1">
    <citation type="submission" date="2020-01" db="EMBL/GenBank/DDBJ databases">
        <title>Identification and distribution of gene clusters putatively required for synthesis of sphingolipid metabolism inhibitors in phylogenetically diverse species of the filamentous fungus Fusarium.</title>
        <authorList>
            <person name="Kim H.-S."/>
            <person name="Busman M."/>
            <person name="Brown D.W."/>
            <person name="Divon H."/>
            <person name="Uhlig S."/>
            <person name="Proctor R.H."/>
        </authorList>
    </citation>
    <scope>NUCLEOTIDE SEQUENCE</scope>
    <source>
        <strain evidence="7">NRRL 53441</strain>
    </source>
</reference>
<sequence length="324" mass="35649">MQVLSVYLTLLGLWSHLAFGFTNPIKTGSDPHIVYQDGMYYLTSTTWTNVSITKASTIEGLKTAESQLIWSDRSNSTRACNFWAPEMHKVGDTWYVYFSASICAPDQWDVMLPTLRVYVLKGGKENPLSADYELLDAIIPPNFNAGMLDAFSSVKGPKSPDGASLWIAKLLSPTTCGNATMIAHPELDWEKSESPVLEGPYGILSPAGTTYLVYAADSCNTPAYKLGAMKFTKGSDPLSPDSWKKLPKPIFETKNGLYGPAHNAFFKSPDGTEDWNVFHANLNKNDRCGPSRKTFIQPLSWKDDMIDLGEPLSVGTEIDPPSGE</sequence>
<comment type="caution">
    <text evidence="7">The sequence shown here is derived from an EMBL/GenBank/DDBJ whole genome shotgun (WGS) entry which is preliminary data.</text>
</comment>
<evidence type="ECO:0000256" key="3">
    <source>
        <dbReference type="ARBA" id="ARBA00022801"/>
    </source>
</evidence>
<dbReference type="PANTHER" id="PTHR43817:SF1">
    <property type="entry name" value="HYDROLASE, FAMILY 43, PUTATIVE (AFU_ORTHOLOGUE AFUA_3G01660)-RELATED"/>
    <property type="match status" value="1"/>
</dbReference>
<dbReference type="SUPFAM" id="SSF75005">
    <property type="entry name" value="Arabinanase/levansucrase/invertase"/>
    <property type="match status" value="1"/>
</dbReference>
<dbReference type="InterPro" id="IPR006710">
    <property type="entry name" value="Glyco_hydro_43"/>
</dbReference>
<dbReference type="PANTHER" id="PTHR43817">
    <property type="entry name" value="GLYCOSYL HYDROLASE"/>
    <property type="match status" value="1"/>
</dbReference>
<dbReference type="GO" id="GO:0005975">
    <property type="term" value="P:carbohydrate metabolic process"/>
    <property type="evidence" value="ECO:0007669"/>
    <property type="project" value="InterPro"/>
</dbReference>
<evidence type="ECO:0000313" key="7">
    <source>
        <dbReference type="EMBL" id="KAF4451155.1"/>
    </source>
</evidence>
<proteinExistence type="inferred from homology"/>
<name>A0A8H4NXA3_9HYPO</name>
<dbReference type="Gene3D" id="2.115.10.20">
    <property type="entry name" value="Glycosyl hydrolase domain, family 43"/>
    <property type="match status" value="1"/>
</dbReference>
<comment type="similarity">
    <text evidence="1 5">Belongs to the glycosyl hydrolase 43 family.</text>
</comment>
<dbReference type="Proteomes" id="UP000605986">
    <property type="component" value="Unassembled WGS sequence"/>
</dbReference>
<accession>A0A8H4NXA3</accession>
<organism evidence="7 8">
    <name type="scientific">Fusarium austroafricanum</name>
    <dbReference type="NCBI Taxonomy" id="2364996"/>
    <lineage>
        <taxon>Eukaryota</taxon>
        <taxon>Fungi</taxon>
        <taxon>Dikarya</taxon>
        <taxon>Ascomycota</taxon>
        <taxon>Pezizomycotina</taxon>
        <taxon>Sordariomycetes</taxon>
        <taxon>Hypocreomycetidae</taxon>
        <taxon>Hypocreales</taxon>
        <taxon>Nectriaceae</taxon>
        <taxon>Fusarium</taxon>
        <taxon>Fusarium concolor species complex</taxon>
    </lineage>
</organism>
<dbReference type="CDD" id="cd18820">
    <property type="entry name" value="GH43_LbAraf43-like"/>
    <property type="match status" value="1"/>
</dbReference>
<evidence type="ECO:0000256" key="1">
    <source>
        <dbReference type="ARBA" id="ARBA00009865"/>
    </source>
</evidence>
<gene>
    <name evidence="7" type="ORF">F53441_5854</name>
</gene>
<protein>
    <submittedName>
        <fullName evidence="7">Uncharacterized protein</fullName>
    </submittedName>
</protein>
<dbReference type="Pfam" id="PF04616">
    <property type="entry name" value="Glyco_hydro_43"/>
    <property type="match status" value="1"/>
</dbReference>
<keyword evidence="4 5" id="KW-0326">Glycosidase</keyword>
<dbReference type="OrthoDB" id="272289at2759"/>
<feature type="chain" id="PRO_5034164715" evidence="6">
    <location>
        <begin position="21"/>
        <end position="324"/>
    </location>
</feature>
<keyword evidence="8" id="KW-1185">Reference proteome</keyword>